<evidence type="ECO:0000256" key="2">
    <source>
        <dbReference type="ARBA" id="ARBA00022980"/>
    </source>
</evidence>
<name>A0A2I4PEK4_9SPIT</name>
<organism evidence="4">
    <name type="scientific">Urostyla grandis</name>
    <dbReference type="NCBI Taxonomy" id="57509"/>
    <lineage>
        <taxon>Eukaryota</taxon>
        <taxon>Sar</taxon>
        <taxon>Alveolata</taxon>
        <taxon>Ciliophora</taxon>
        <taxon>Intramacronucleata</taxon>
        <taxon>Spirotrichea</taxon>
        <taxon>Stichotrichia</taxon>
        <taxon>Urostylida</taxon>
        <taxon>Urostylidae</taxon>
        <taxon>Urostyla</taxon>
    </lineage>
</organism>
<evidence type="ECO:0000313" key="4">
    <source>
        <dbReference type="EMBL" id="APW82370.1"/>
    </source>
</evidence>
<reference evidence="4" key="1">
    <citation type="submission" date="2016-07" db="EMBL/GenBank/DDBJ databases">
        <title>Mitochondrial genome evolution in Stichotrich ciliates.</title>
        <authorList>
            <person name="Chen X."/>
            <person name="Landweber L."/>
        </authorList>
    </citation>
    <scope>NUCLEOTIDE SEQUENCE</scope>
</reference>
<keyword evidence="4" id="KW-0496">Mitochondrion</keyword>
<keyword evidence="2 4" id="KW-0689">Ribosomal protein</keyword>
<evidence type="ECO:0000256" key="3">
    <source>
        <dbReference type="ARBA" id="ARBA00023274"/>
    </source>
</evidence>
<accession>A0A2I4PEK4</accession>
<comment type="similarity">
    <text evidence="1">Belongs to the universal ribosomal protein uS14 family.</text>
</comment>
<protein>
    <submittedName>
        <fullName evidence="4">Ribosomal protein S14</fullName>
    </submittedName>
</protein>
<dbReference type="InterPro" id="IPR001209">
    <property type="entry name" value="Ribosomal_uS14"/>
</dbReference>
<sequence>MKRQQAWLEFEMMRRLFFLKYEMRRRLLKTMINSSQIKHMPRLHAKYLFSRLPRLARLPQSHARCLVSGRARGVNTRYGMSRFAFRRLANGGNIANVSRGSW</sequence>
<gene>
    <name evidence="4" type="primary">rps14</name>
</gene>
<dbReference type="PANTHER" id="PTHR19836">
    <property type="entry name" value="30S RIBOSOMAL PROTEIN S14"/>
    <property type="match status" value="1"/>
</dbReference>
<dbReference type="SUPFAM" id="SSF57716">
    <property type="entry name" value="Glucocorticoid receptor-like (DNA-binding domain)"/>
    <property type="match status" value="1"/>
</dbReference>
<dbReference type="GO" id="GO:0005763">
    <property type="term" value="C:mitochondrial small ribosomal subunit"/>
    <property type="evidence" value="ECO:0007669"/>
    <property type="project" value="TreeGrafter"/>
</dbReference>
<keyword evidence="3" id="KW-0687">Ribonucleoprotein</keyword>
<dbReference type="EMBL" id="KX494929">
    <property type="protein sequence ID" value="APW82370.1"/>
    <property type="molecule type" value="Genomic_DNA"/>
</dbReference>
<dbReference type="AlphaFoldDB" id="A0A2I4PEK4"/>
<proteinExistence type="inferred from homology"/>
<evidence type="ECO:0000256" key="1">
    <source>
        <dbReference type="ARBA" id="ARBA00009083"/>
    </source>
</evidence>
<dbReference type="Gene3D" id="1.10.287.1480">
    <property type="match status" value="1"/>
</dbReference>
<dbReference type="GO" id="GO:0006412">
    <property type="term" value="P:translation"/>
    <property type="evidence" value="ECO:0007669"/>
    <property type="project" value="InterPro"/>
</dbReference>
<dbReference type="Pfam" id="PF00253">
    <property type="entry name" value="Ribosomal_S14"/>
    <property type="match status" value="1"/>
</dbReference>
<dbReference type="GO" id="GO:0003735">
    <property type="term" value="F:structural constituent of ribosome"/>
    <property type="evidence" value="ECO:0007669"/>
    <property type="project" value="InterPro"/>
</dbReference>
<geneLocation type="mitochondrion" evidence="4"/>
<dbReference type="PANTHER" id="PTHR19836:SF19">
    <property type="entry name" value="SMALL RIBOSOMAL SUBUNIT PROTEIN US14M"/>
    <property type="match status" value="1"/>
</dbReference>